<dbReference type="GO" id="GO:0004803">
    <property type="term" value="F:transposase activity"/>
    <property type="evidence" value="ECO:0007669"/>
    <property type="project" value="InterPro"/>
</dbReference>
<sequence>MNAVGIDVSKGKSMIAIMRPLGEVIATPFEVGHTAAELNELAKFILKISGETRVVMEYTGVYFEPLARALYDAGLCVCVVHAQLIHNYGNNTIRKVKTDKADAIKIANYALDNWNKLKPYAPIDEVRRQLKAYSRQYRKFNKLKTMLKNNFIALTDSTFPGVNELFSSPPRKSDGHEKWLDFAMKFWHAECVCSLSQKAFTERYRKWCHNAGYYFLESNAEDIYAAACGHIGLLPKDENTKQLVQQTIIQLTSICSSLSVIENKMTELAGLLPEYPIVMEFRGVGRILGPQIMAEVGDVLRFEKKESLVCFAGLEAPPYESGKFESHNRTISKKGSPHLRAALFQVMDCLVKTQPVNDPVFQFIDRKRSEGKHYYSYMCAGSAKFLRIYYARVKEYLTTLEQNT</sequence>
<evidence type="ECO:0000313" key="3">
    <source>
        <dbReference type="EMBL" id="HIS36712.1"/>
    </source>
</evidence>
<dbReference type="InterPro" id="IPR047650">
    <property type="entry name" value="Transpos_IS110"/>
</dbReference>
<evidence type="ECO:0000313" key="4">
    <source>
        <dbReference type="Proteomes" id="UP000823928"/>
    </source>
</evidence>
<proteinExistence type="predicted"/>
<protein>
    <submittedName>
        <fullName evidence="3">IS110 family transposase</fullName>
    </submittedName>
</protein>
<name>A0A9D1F0C3_9BACT</name>
<dbReference type="NCBIfam" id="NF033542">
    <property type="entry name" value="transpos_IS110"/>
    <property type="match status" value="1"/>
</dbReference>
<dbReference type="InterPro" id="IPR002525">
    <property type="entry name" value="Transp_IS110-like_N"/>
</dbReference>
<evidence type="ECO:0000259" key="2">
    <source>
        <dbReference type="Pfam" id="PF02371"/>
    </source>
</evidence>
<dbReference type="Proteomes" id="UP000823928">
    <property type="component" value="Unassembled WGS sequence"/>
</dbReference>
<dbReference type="PANTHER" id="PTHR33055:SF3">
    <property type="entry name" value="PUTATIVE TRANSPOSASE FOR IS117-RELATED"/>
    <property type="match status" value="1"/>
</dbReference>
<evidence type="ECO:0000259" key="1">
    <source>
        <dbReference type="Pfam" id="PF01548"/>
    </source>
</evidence>
<dbReference type="AlphaFoldDB" id="A0A9D1F0C3"/>
<gene>
    <name evidence="3" type="ORF">IAC10_08810</name>
</gene>
<dbReference type="PANTHER" id="PTHR33055">
    <property type="entry name" value="TRANSPOSASE FOR INSERTION SEQUENCE ELEMENT IS1111A"/>
    <property type="match status" value="1"/>
</dbReference>
<feature type="domain" description="Transposase IS110-like N-terminal" evidence="1">
    <location>
        <begin position="4"/>
        <end position="160"/>
    </location>
</feature>
<dbReference type="GO" id="GO:0003677">
    <property type="term" value="F:DNA binding"/>
    <property type="evidence" value="ECO:0007669"/>
    <property type="project" value="InterPro"/>
</dbReference>
<comment type="caution">
    <text evidence="3">The sequence shown here is derived from an EMBL/GenBank/DDBJ whole genome shotgun (WGS) entry which is preliminary data.</text>
</comment>
<reference evidence="3" key="2">
    <citation type="journal article" date="2021" name="PeerJ">
        <title>Extensive microbial diversity within the chicken gut microbiome revealed by metagenomics and culture.</title>
        <authorList>
            <person name="Gilroy R."/>
            <person name="Ravi A."/>
            <person name="Getino M."/>
            <person name="Pursley I."/>
            <person name="Horton D.L."/>
            <person name="Alikhan N.F."/>
            <person name="Baker D."/>
            <person name="Gharbi K."/>
            <person name="Hall N."/>
            <person name="Watson M."/>
            <person name="Adriaenssens E.M."/>
            <person name="Foster-Nyarko E."/>
            <person name="Jarju S."/>
            <person name="Secka A."/>
            <person name="Antonio M."/>
            <person name="Oren A."/>
            <person name="Chaudhuri R.R."/>
            <person name="La Ragione R."/>
            <person name="Hildebrand F."/>
            <person name="Pallen M.J."/>
        </authorList>
    </citation>
    <scope>NUCLEOTIDE SEQUENCE</scope>
    <source>
        <strain evidence="3">6276</strain>
    </source>
</reference>
<feature type="domain" description="Transposase IS116/IS110/IS902 C-terminal" evidence="2">
    <location>
        <begin position="277"/>
        <end position="354"/>
    </location>
</feature>
<dbReference type="InterPro" id="IPR003346">
    <property type="entry name" value="Transposase_20"/>
</dbReference>
<dbReference type="Pfam" id="PF01548">
    <property type="entry name" value="DEDD_Tnp_IS110"/>
    <property type="match status" value="1"/>
</dbReference>
<dbReference type="Pfam" id="PF02371">
    <property type="entry name" value="Transposase_20"/>
    <property type="match status" value="1"/>
</dbReference>
<dbReference type="GO" id="GO:0006313">
    <property type="term" value="P:DNA transposition"/>
    <property type="evidence" value="ECO:0007669"/>
    <property type="project" value="InterPro"/>
</dbReference>
<accession>A0A9D1F0C3</accession>
<reference evidence="3" key="1">
    <citation type="submission" date="2020-10" db="EMBL/GenBank/DDBJ databases">
        <authorList>
            <person name="Gilroy R."/>
        </authorList>
    </citation>
    <scope>NUCLEOTIDE SEQUENCE</scope>
    <source>
        <strain evidence="3">6276</strain>
    </source>
</reference>
<organism evidence="3 4">
    <name type="scientific">Candidatus Scatousia excrementigallinarum</name>
    <dbReference type="NCBI Taxonomy" id="2840935"/>
    <lineage>
        <taxon>Bacteria</taxon>
        <taxon>Candidatus Scatousia</taxon>
    </lineage>
</organism>
<dbReference type="EMBL" id="DVIU01000173">
    <property type="protein sequence ID" value="HIS36712.1"/>
    <property type="molecule type" value="Genomic_DNA"/>
</dbReference>